<dbReference type="OrthoDB" id="9777703at2"/>
<dbReference type="Proteomes" id="UP000237684">
    <property type="component" value="Unassembled WGS sequence"/>
</dbReference>
<dbReference type="RefSeq" id="WP_106381340.1">
    <property type="nucleotide sequence ID" value="NZ_NIGF01000031.1"/>
</dbReference>
<reference evidence="1 2" key="1">
    <citation type="journal article" date="2018" name="Syst. Appl. Microbiol.">
        <title>Abditibacterium utsteinense sp. nov., the first cultivated member of candidate phylum FBP, isolated from ice-free Antarctic soil samples.</title>
        <authorList>
            <person name="Tahon G."/>
            <person name="Tytgat B."/>
            <person name="Lebbe L."/>
            <person name="Carlier A."/>
            <person name="Willems A."/>
        </authorList>
    </citation>
    <scope>NUCLEOTIDE SEQUENCE [LARGE SCALE GENOMIC DNA]</scope>
    <source>
        <strain evidence="1 2">LMG 29911</strain>
    </source>
</reference>
<organism evidence="1 2">
    <name type="scientific">Abditibacterium utsteinense</name>
    <dbReference type="NCBI Taxonomy" id="1960156"/>
    <lineage>
        <taxon>Bacteria</taxon>
        <taxon>Pseudomonadati</taxon>
        <taxon>Abditibacteriota</taxon>
        <taxon>Abditibacteriia</taxon>
        <taxon>Abditibacteriales</taxon>
        <taxon>Abditibacteriaceae</taxon>
        <taxon>Abditibacterium</taxon>
    </lineage>
</organism>
<proteinExistence type="predicted"/>
<accession>A0A2S8SNX8</accession>
<name>A0A2S8SNX8_9BACT</name>
<dbReference type="AlphaFoldDB" id="A0A2S8SNX8"/>
<dbReference type="EMBL" id="NIGF01000031">
    <property type="protein sequence ID" value="PQV62502.1"/>
    <property type="molecule type" value="Genomic_DNA"/>
</dbReference>
<keyword evidence="2" id="KW-1185">Reference proteome</keyword>
<sequence>MTVLFSPFGLSYGTLYSAILLTRPERVVVVTSAEAVLNLGTTLDAARFFHTHFEWETHVLQDAQAGFIEGRALAPFLVAAAGKKNIVNLTGGTTVLQDCVKSVADILRRESKDVREVAVIDRRDILEQRRSPLVVGELVEVPPI</sequence>
<dbReference type="InParanoid" id="A0A2S8SNX8"/>
<evidence type="ECO:0000313" key="2">
    <source>
        <dbReference type="Proteomes" id="UP000237684"/>
    </source>
</evidence>
<protein>
    <submittedName>
        <fullName evidence="1">Uncharacterized protein</fullName>
    </submittedName>
</protein>
<evidence type="ECO:0000313" key="1">
    <source>
        <dbReference type="EMBL" id="PQV62502.1"/>
    </source>
</evidence>
<comment type="caution">
    <text evidence="1">The sequence shown here is derived from an EMBL/GenBank/DDBJ whole genome shotgun (WGS) entry which is preliminary data.</text>
</comment>
<gene>
    <name evidence="1" type="ORF">B1R32_13115</name>
</gene>